<feature type="domain" description="Rap1a immunity protein" evidence="2">
    <location>
        <begin position="35"/>
        <end position="125"/>
    </location>
</feature>
<dbReference type="EMBL" id="QGLT01000001">
    <property type="protein sequence ID" value="PXZ01490.1"/>
    <property type="molecule type" value="Genomic_DNA"/>
</dbReference>
<proteinExistence type="predicted"/>
<feature type="chain" id="PRO_5016290657" description="Rap1a immunity protein domain-containing protein" evidence="1">
    <location>
        <begin position="28"/>
        <end position="133"/>
    </location>
</feature>
<keyword evidence="1" id="KW-0732">Signal</keyword>
<feature type="signal peptide" evidence="1">
    <location>
        <begin position="1"/>
        <end position="27"/>
    </location>
</feature>
<evidence type="ECO:0000256" key="1">
    <source>
        <dbReference type="SAM" id="SignalP"/>
    </source>
</evidence>
<sequence length="133" mass="14228">MSIGKKILFTVSGIALLMACANTTVQAQRVSKVKAADFLQLCQKSQTVRACNIYISGIADSVAFSKVYAKNEGDPKAPAGFCIDPSVSGNEMRQKVIDYMKAHPDQLNQPAGATVFSALHESYPCKNASVGVR</sequence>
<evidence type="ECO:0000313" key="4">
    <source>
        <dbReference type="Proteomes" id="UP000247565"/>
    </source>
</evidence>
<accession>A0A318MXU1</accession>
<dbReference type="Gene3D" id="1.10.890.40">
    <property type="match status" value="1"/>
</dbReference>
<name>A0A318MXU1_9PROT</name>
<gene>
    <name evidence="3" type="ORF">DK869_00305</name>
</gene>
<reference evidence="3 4" key="1">
    <citation type="submission" date="2018-05" db="EMBL/GenBank/DDBJ databases">
        <title>Reference genomes for bee gut microbiota database.</title>
        <authorList>
            <person name="Ellegaard K.M."/>
        </authorList>
    </citation>
    <scope>NUCLEOTIDE SEQUENCE [LARGE SCALE GENOMIC DNA]</scope>
    <source>
        <strain evidence="3 4">ESL0284</strain>
    </source>
</reference>
<dbReference type="RefSeq" id="WP_110438010.1">
    <property type="nucleotide sequence ID" value="NZ_CP046393.1"/>
</dbReference>
<protein>
    <recommendedName>
        <fullName evidence="2">Rap1a immunity protein domain-containing protein</fullName>
    </recommendedName>
</protein>
<keyword evidence="4" id="KW-1185">Reference proteome</keyword>
<dbReference type="PROSITE" id="PS51257">
    <property type="entry name" value="PROKAR_LIPOPROTEIN"/>
    <property type="match status" value="1"/>
</dbReference>
<evidence type="ECO:0000259" key="2">
    <source>
        <dbReference type="Pfam" id="PF18602"/>
    </source>
</evidence>
<dbReference type="Proteomes" id="UP000247565">
    <property type="component" value="Unassembled WGS sequence"/>
</dbReference>
<dbReference type="AlphaFoldDB" id="A0A318MXU1"/>
<dbReference type="InterPro" id="IPR041238">
    <property type="entry name" value="Rap1a"/>
</dbReference>
<organism evidence="3 4">
    <name type="scientific">Commensalibacter melissae</name>
    <dbReference type="NCBI Taxonomy" id="2070537"/>
    <lineage>
        <taxon>Bacteria</taxon>
        <taxon>Pseudomonadati</taxon>
        <taxon>Pseudomonadota</taxon>
        <taxon>Alphaproteobacteria</taxon>
        <taxon>Acetobacterales</taxon>
        <taxon>Acetobacteraceae</taxon>
    </lineage>
</organism>
<evidence type="ECO:0000313" key="3">
    <source>
        <dbReference type="EMBL" id="PXZ01490.1"/>
    </source>
</evidence>
<comment type="caution">
    <text evidence="3">The sequence shown here is derived from an EMBL/GenBank/DDBJ whole genome shotgun (WGS) entry which is preliminary data.</text>
</comment>
<dbReference type="Pfam" id="PF18602">
    <property type="entry name" value="Rap1a"/>
    <property type="match status" value="1"/>
</dbReference>